<proteinExistence type="predicted"/>
<dbReference type="InterPro" id="IPR035919">
    <property type="entry name" value="EAL_sf"/>
</dbReference>
<dbReference type="SMART" id="SM00052">
    <property type="entry name" value="EAL"/>
    <property type="match status" value="1"/>
</dbReference>
<organism evidence="2 3">
    <name type="scientific">Aeromicrobium halocynthiae</name>
    <dbReference type="NCBI Taxonomy" id="560557"/>
    <lineage>
        <taxon>Bacteria</taxon>
        <taxon>Bacillati</taxon>
        <taxon>Actinomycetota</taxon>
        <taxon>Actinomycetes</taxon>
        <taxon>Propionibacteriales</taxon>
        <taxon>Nocardioidaceae</taxon>
        <taxon>Aeromicrobium</taxon>
    </lineage>
</organism>
<dbReference type="Proteomes" id="UP001501480">
    <property type="component" value="Unassembled WGS sequence"/>
</dbReference>
<evidence type="ECO:0000313" key="3">
    <source>
        <dbReference type="Proteomes" id="UP001501480"/>
    </source>
</evidence>
<reference evidence="3" key="1">
    <citation type="journal article" date="2019" name="Int. J. Syst. Evol. Microbiol.">
        <title>The Global Catalogue of Microorganisms (GCM) 10K type strain sequencing project: providing services to taxonomists for standard genome sequencing and annotation.</title>
        <authorList>
            <consortium name="The Broad Institute Genomics Platform"/>
            <consortium name="The Broad Institute Genome Sequencing Center for Infectious Disease"/>
            <person name="Wu L."/>
            <person name="Ma J."/>
        </authorList>
    </citation>
    <scope>NUCLEOTIDE SEQUENCE [LARGE SCALE GENOMIC DNA]</scope>
    <source>
        <strain evidence="3">JCM 15749</strain>
    </source>
</reference>
<dbReference type="InterPro" id="IPR003018">
    <property type="entry name" value="GAF"/>
</dbReference>
<sequence length="373" mass="39927">MLESGARTAAAAMVDIVRRELGLEVAFISEIEGDQRSFRALATEVDLPIEVGSSEPYEGTYCQMITSGQLDEVVPDTAADPLTEHAFHTSHLGIGAYLGVPMHRSSGEVFGTLCAFSRTARPELSTAEAEVLRATGVLIMRLVEAEEAVDHRLADLDKAVDDALDDAAIDLLPVCDVKDGTVVSHEAVARFADGRSFRDRLREAREVGRGVELELTVLARTLAAVQEITVPLVSVSLSADAMRDPAFQAIIAAVPPGRLMIRFDVDDVVQDYEELVALLQPLRRLGACVAVDRVGEGSADLRHILMLAPDSLRIDPAVTTGLGDDPGRRMLVESIATLAANVDADCVALGVTSDADLGWMDELGVSHVVRPLV</sequence>
<feature type="domain" description="EAL" evidence="1">
    <location>
        <begin position="149"/>
        <end position="373"/>
    </location>
</feature>
<evidence type="ECO:0000259" key="1">
    <source>
        <dbReference type="PROSITE" id="PS50883"/>
    </source>
</evidence>
<dbReference type="EMBL" id="BAAAPY010000008">
    <property type="protein sequence ID" value="GAA2081160.1"/>
    <property type="molecule type" value="Genomic_DNA"/>
</dbReference>
<comment type="caution">
    <text evidence="2">The sequence shown here is derived from an EMBL/GenBank/DDBJ whole genome shotgun (WGS) entry which is preliminary data.</text>
</comment>
<protein>
    <recommendedName>
        <fullName evidence="1">EAL domain-containing protein</fullName>
    </recommendedName>
</protein>
<accession>A0ABP5HLI0</accession>
<dbReference type="SUPFAM" id="SSF141868">
    <property type="entry name" value="EAL domain-like"/>
    <property type="match status" value="1"/>
</dbReference>
<dbReference type="InterPro" id="IPR001633">
    <property type="entry name" value="EAL_dom"/>
</dbReference>
<name>A0ABP5HLI0_9ACTN</name>
<dbReference type="Gene3D" id="3.30.450.40">
    <property type="match status" value="1"/>
</dbReference>
<dbReference type="Gene3D" id="3.20.20.450">
    <property type="entry name" value="EAL domain"/>
    <property type="match status" value="1"/>
</dbReference>
<dbReference type="Pfam" id="PF01590">
    <property type="entry name" value="GAF"/>
    <property type="match status" value="1"/>
</dbReference>
<gene>
    <name evidence="2" type="ORF">GCM10009821_22170</name>
</gene>
<dbReference type="PANTHER" id="PTHR33121">
    <property type="entry name" value="CYCLIC DI-GMP PHOSPHODIESTERASE PDEF"/>
    <property type="match status" value="1"/>
</dbReference>
<dbReference type="InterPro" id="IPR029016">
    <property type="entry name" value="GAF-like_dom_sf"/>
</dbReference>
<keyword evidence="3" id="KW-1185">Reference proteome</keyword>
<dbReference type="PANTHER" id="PTHR33121:SF70">
    <property type="entry name" value="SIGNALING PROTEIN YKOW"/>
    <property type="match status" value="1"/>
</dbReference>
<dbReference type="PROSITE" id="PS50883">
    <property type="entry name" value="EAL"/>
    <property type="match status" value="1"/>
</dbReference>
<evidence type="ECO:0000313" key="2">
    <source>
        <dbReference type="EMBL" id="GAA2081160.1"/>
    </source>
</evidence>
<dbReference type="RefSeq" id="WP_344328740.1">
    <property type="nucleotide sequence ID" value="NZ_BAAAPY010000008.1"/>
</dbReference>
<dbReference type="InterPro" id="IPR050706">
    <property type="entry name" value="Cyclic-di-GMP_PDE-like"/>
</dbReference>
<dbReference type="SMART" id="SM00065">
    <property type="entry name" value="GAF"/>
    <property type="match status" value="1"/>
</dbReference>
<dbReference type="Pfam" id="PF00563">
    <property type="entry name" value="EAL"/>
    <property type="match status" value="1"/>
</dbReference>
<dbReference type="SUPFAM" id="SSF55781">
    <property type="entry name" value="GAF domain-like"/>
    <property type="match status" value="1"/>
</dbReference>